<feature type="signal peptide" evidence="1">
    <location>
        <begin position="1"/>
        <end position="22"/>
    </location>
</feature>
<dbReference type="PROSITE" id="PS51257">
    <property type="entry name" value="PROKAR_LIPOPROTEIN"/>
    <property type="match status" value="1"/>
</dbReference>
<dbReference type="Proteomes" id="UP000298125">
    <property type="component" value="Unassembled WGS sequence"/>
</dbReference>
<sequence length="528" mass="56822">MIQKWIRSITTFLLLSFSVSCAEKKEDSNTLLAGLLLFAANQIKVNTVSELTNESAADYNENKWGLITGTTLNSWVSNWQANKPPGITGNLIILQTDAANRVAGDGHNAYVKSEPNSGVYVYLLNDYTTPDLPSGGFRFNQTRDAGLFTNSIRYQANGTFIDDWLNTYNIDPTKDLIVFAAGTGNGTTVASDPAAATATAAGAIQDITRGFYWLRYWGVDIKHLAILNGNLRYNITNNLIQSAQTSTTKSTLPTTKTSFSIRQIRVDNTAITLGLEDIYEIAKNNLATTSVFGITSSQFLIDARPTAQFGASGSRTAGVNGNVTQYITTGWDSAGAPVVWAASGDANSANTAGKTYVPFEGNIKGAISFPWLALFEGIPDSGSTAGVTATAFANGYRYKSKAALAAIFTNKGYSAGKTVISQCRTNFEAQVNGFAALNVLGYPTAFYDGSLVEWTALIAAHTDSSINQIPADYKWRTDLATVSVFDYNPQINNTGNVGSALNRVKPAPVNLTATTTKKFIQEDKAYKY</sequence>
<evidence type="ECO:0000259" key="2">
    <source>
        <dbReference type="PROSITE" id="PS50206"/>
    </source>
</evidence>
<gene>
    <name evidence="3" type="ORF">EHQ49_10330</name>
</gene>
<dbReference type="Gene3D" id="3.40.250.10">
    <property type="entry name" value="Rhodanese-like domain"/>
    <property type="match status" value="1"/>
</dbReference>
<dbReference type="PROSITE" id="PS50206">
    <property type="entry name" value="RHODANESE_3"/>
    <property type="match status" value="1"/>
</dbReference>
<feature type="domain" description="Rhodanese" evidence="2">
    <location>
        <begin position="360"/>
        <end position="463"/>
    </location>
</feature>
<feature type="chain" id="PRO_5021023457" evidence="1">
    <location>
        <begin position="23"/>
        <end position="528"/>
    </location>
</feature>
<dbReference type="InterPro" id="IPR036873">
    <property type="entry name" value="Rhodanese-like_dom_sf"/>
</dbReference>
<proteinExistence type="predicted"/>
<keyword evidence="3" id="KW-0808">Transferase</keyword>
<reference evidence="3" key="1">
    <citation type="journal article" date="2019" name="PLoS Negl. Trop. Dis.">
        <title>Revisiting the worldwide diversity of Leptospira species in the environment.</title>
        <authorList>
            <person name="Vincent A.T."/>
            <person name="Schiettekatte O."/>
            <person name="Bourhy P."/>
            <person name="Veyrier F.J."/>
            <person name="Picardeau M."/>
        </authorList>
    </citation>
    <scope>NUCLEOTIDE SEQUENCE [LARGE SCALE GENOMIC DNA]</scope>
    <source>
        <strain evidence="3">201702692</strain>
    </source>
</reference>
<dbReference type="EMBL" id="RQGA01000011">
    <property type="protein sequence ID" value="TGL39769.1"/>
    <property type="molecule type" value="Genomic_DNA"/>
</dbReference>
<evidence type="ECO:0000313" key="3">
    <source>
        <dbReference type="EMBL" id="TGL39769.1"/>
    </source>
</evidence>
<evidence type="ECO:0000313" key="4">
    <source>
        <dbReference type="Proteomes" id="UP000298125"/>
    </source>
</evidence>
<keyword evidence="1" id="KW-0732">Signal</keyword>
<protein>
    <submittedName>
        <fullName evidence="3">Sulfurtransferase</fullName>
    </submittedName>
</protein>
<accession>A0A4R9JGZ9</accession>
<dbReference type="SUPFAM" id="SSF52821">
    <property type="entry name" value="Rhodanese/Cell cycle control phosphatase"/>
    <property type="match status" value="1"/>
</dbReference>
<dbReference type="GO" id="GO:0016740">
    <property type="term" value="F:transferase activity"/>
    <property type="evidence" value="ECO:0007669"/>
    <property type="project" value="UniProtKB-KW"/>
</dbReference>
<dbReference type="RefSeq" id="WP_135579091.1">
    <property type="nucleotide sequence ID" value="NZ_RQGA01000011.1"/>
</dbReference>
<dbReference type="AlphaFoldDB" id="A0A4R9JGZ9"/>
<dbReference type="InterPro" id="IPR001763">
    <property type="entry name" value="Rhodanese-like_dom"/>
</dbReference>
<organism evidence="3 4">
    <name type="scientific">Leptospira perdikensis</name>
    <dbReference type="NCBI Taxonomy" id="2484948"/>
    <lineage>
        <taxon>Bacteria</taxon>
        <taxon>Pseudomonadati</taxon>
        <taxon>Spirochaetota</taxon>
        <taxon>Spirochaetia</taxon>
        <taxon>Leptospirales</taxon>
        <taxon>Leptospiraceae</taxon>
        <taxon>Leptospira</taxon>
    </lineage>
</organism>
<keyword evidence="4" id="KW-1185">Reference proteome</keyword>
<dbReference type="OrthoDB" id="315782at2"/>
<name>A0A4R9JGZ9_9LEPT</name>
<evidence type="ECO:0000256" key="1">
    <source>
        <dbReference type="SAM" id="SignalP"/>
    </source>
</evidence>
<comment type="caution">
    <text evidence="3">The sequence shown here is derived from an EMBL/GenBank/DDBJ whole genome shotgun (WGS) entry which is preliminary data.</text>
</comment>